<keyword evidence="1" id="KW-1133">Transmembrane helix</keyword>
<keyword evidence="1" id="KW-0472">Membrane</keyword>
<dbReference type="EMBL" id="MN739097">
    <property type="protein sequence ID" value="QHS88496.1"/>
    <property type="molecule type" value="Genomic_DNA"/>
</dbReference>
<evidence type="ECO:0000256" key="1">
    <source>
        <dbReference type="SAM" id="Phobius"/>
    </source>
</evidence>
<keyword evidence="1" id="KW-0812">Transmembrane</keyword>
<dbReference type="AlphaFoldDB" id="A0A6C0B8R6"/>
<name>A0A6C0B8R6_9ZZZZ</name>
<sequence>MDPTAKQIIGLYISWYMLHIAASHLYAHYCVPLTWYGMLIAPFITTASHCVILRWTIINGGNVPMVAWGMVIVWLGKFVVYKI</sequence>
<feature type="transmembrane region" description="Helical" evidence="1">
    <location>
        <begin position="9"/>
        <end position="27"/>
    </location>
</feature>
<organism evidence="2">
    <name type="scientific">viral metagenome</name>
    <dbReference type="NCBI Taxonomy" id="1070528"/>
    <lineage>
        <taxon>unclassified sequences</taxon>
        <taxon>metagenomes</taxon>
        <taxon>organismal metagenomes</taxon>
    </lineage>
</organism>
<protein>
    <submittedName>
        <fullName evidence="2">Uncharacterized protein</fullName>
    </submittedName>
</protein>
<reference evidence="2" key="1">
    <citation type="journal article" date="2020" name="Nature">
        <title>Giant virus diversity and host interactions through global metagenomics.</title>
        <authorList>
            <person name="Schulz F."/>
            <person name="Roux S."/>
            <person name="Paez-Espino D."/>
            <person name="Jungbluth S."/>
            <person name="Walsh D.A."/>
            <person name="Denef V.J."/>
            <person name="McMahon K.D."/>
            <person name="Konstantinidis K.T."/>
            <person name="Eloe-Fadrosh E.A."/>
            <person name="Kyrpides N.C."/>
            <person name="Woyke T."/>
        </authorList>
    </citation>
    <scope>NUCLEOTIDE SEQUENCE</scope>
    <source>
        <strain evidence="2">GVMAG-M-3300010158-55</strain>
    </source>
</reference>
<proteinExistence type="predicted"/>
<accession>A0A6C0B8R6</accession>
<evidence type="ECO:0000313" key="2">
    <source>
        <dbReference type="EMBL" id="QHS88496.1"/>
    </source>
</evidence>